<gene>
    <name evidence="2" type="ORF">F3Y22_tig00112738pilonHSYRG00141</name>
</gene>
<name>A0A6A2Y067_HIBSY</name>
<feature type="compositionally biased region" description="Basic and acidic residues" evidence="1">
    <location>
        <begin position="24"/>
        <end position="38"/>
    </location>
</feature>
<dbReference type="AlphaFoldDB" id="A0A6A2Y067"/>
<organism evidence="2 3">
    <name type="scientific">Hibiscus syriacus</name>
    <name type="common">Rose of Sharon</name>
    <dbReference type="NCBI Taxonomy" id="106335"/>
    <lineage>
        <taxon>Eukaryota</taxon>
        <taxon>Viridiplantae</taxon>
        <taxon>Streptophyta</taxon>
        <taxon>Embryophyta</taxon>
        <taxon>Tracheophyta</taxon>
        <taxon>Spermatophyta</taxon>
        <taxon>Magnoliopsida</taxon>
        <taxon>eudicotyledons</taxon>
        <taxon>Gunneridae</taxon>
        <taxon>Pentapetalae</taxon>
        <taxon>rosids</taxon>
        <taxon>malvids</taxon>
        <taxon>Malvales</taxon>
        <taxon>Malvaceae</taxon>
        <taxon>Malvoideae</taxon>
        <taxon>Hibiscus</taxon>
    </lineage>
</organism>
<evidence type="ECO:0000313" key="3">
    <source>
        <dbReference type="Proteomes" id="UP000436088"/>
    </source>
</evidence>
<proteinExistence type="predicted"/>
<evidence type="ECO:0000256" key="1">
    <source>
        <dbReference type="SAM" id="MobiDB-lite"/>
    </source>
</evidence>
<dbReference type="EMBL" id="VEPZ02001641">
    <property type="protein sequence ID" value="KAE8664719.1"/>
    <property type="molecule type" value="Genomic_DNA"/>
</dbReference>
<feature type="region of interest" description="Disordered" evidence="1">
    <location>
        <begin position="148"/>
        <end position="169"/>
    </location>
</feature>
<feature type="compositionally biased region" description="Basic and acidic residues" evidence="1">
    <location>
        <begin position="52"/>
        <end position="61"/>
    </location>
</feature>
<accession>A0A6A2Y067</accession>
<feature type="region of interest" description="Disordered" evidence="1">
    <location>
        <begin position="51"/>
        <end position="133"/>
    </location>
</feature>
<protein>
    <submittedName>
        <fullName evidence="2">Uncharacterized protein</fullName>
    </submittedName>
</protein>
<reference evidence="2" key="1">
    <citation type="submission" date="2019-09" db="EMBL/GenBank/DDBJ databases">
        <title>Draft genome information of white flower Hibiscus syriacus.</title>
        <authorList>
            <person name="Kim Y.-M."/>
        </authorList>
    </citation>
    <scope>NUCLEOTIDE SEQUENCE [LARGE SCALE GENOMIC DNA]</scope>
    <source>
        <strain evidence="2">YM2019G1</strain>
    </source>
</reference>
<keyword evidence="3" id="KW-1185">Reference proteome</keyword>
<feature type="compositionally biased region" description="Basic and acidic residues" evidence="1">
    <location>
        <begin position="102"/>
        <end position="125"/>
    </location>
</feature>
<feature type="region of interest" description="Disordered" evidence="1">
    <location>
        <begin position="1"/>
        <end position="38"/>
    </location>
</feature>
<evidence type="ECO:0000313" key="2">
    <source>
        <dbReference type="EMBL" id="KAE8664719.1"/>
    </source>
</evidence>
<feature type="compositionally biased region" description="Basic and acidic residues" evidence="1">
    <location>
        <begin position="76"/>
        <end position="93"/>
    </location>
</feature>
<comment type="caution">
    <text evidence="2">The sequence shown here is derived from an EMBL/GenBank/DDBJ whole genome shotgun (WGS) entry which is preliminary data.</text>
</comment>
<sequence length="169" mass="19697">MVHVEKSQHIQKKEENEGLAQSHASEKRSPELSKAKSDIAKSIAKNLLKTRKVIDTYEVQKRKLRKKNKSISESSKVSENDAKKQNSRKDNPQKDATISMVHAEKNQKIQQKEENTYRLGSKEQSNRLNGTTKIRRRGLVFSIKTRRMKKSREVREIENGTSRWKSRRV</sequence>
<dbReference type="Proteomes" id="UP000436088">
    <property type="component" value="Unassembled WGS sequence"/>
</dbReference>
<feature type="compositionally biased region" description="Basic and acidic residues" evidence="1">
    <location>
        <begin position="1"/>
        <end position="16"/>
    </location>
</feature>